<comment type="caution">
    <text evidence="1">The sequence shown here is derived from an EMBL/GenBank/DDBJ whole genome shotgun (WGS) entry which is preliminary data.</text>
</comment>
<dbReference type="EMBL" id="JABBFW010000014">
    <property type="protein sequence ID" value="NML16982.1"/>
    <property type="molecule type" value="Genomic_DNA"/>
</dbReference>
<evidence type="ECO:0008006" key="3">
    <source>
        <dbReference type="Google" id="ProtNLM"/>
    </source>
</evidence>
<evidence type="ECO:0000313" key="1">
    <source>
        <dbReference type="EMBL" id="NML16982.1"/>
    </source>
</evidence>
<organism evidence="1 2">
    <name type="scientific">Azohydromonas caseinilytica</name>
    <dbReference type="NCBI Taxonomy" id="2728836"/>
    <lineage>
        <taxon>Bacteria</taxon>
        <taxon>Pseudomonadati</taxon>
        <taxon>Pseudomonadota</taxon>
        <taxon>Betaproteobacteria</taxon>
        <taxon>Burkholderiales</taxon>
        <taxon>Sphaerotilaceae</taxon>
        <taxon>Azohydromonas</taxon>
    </lineage>
</organism>
<proteinExistence type="predicted"/>
<name>A0A848FCD2_9BURK</name>
<dbReference type="Proteomes" id="UP000574067">
    <property type="component" value="Unassembled WGS sequence"/>
</dbReference>
<keyword evidence="2" id="KW-1185">Reference proteome</keyword>
<evidence type="ECO:0000313" key="2">
    <source>
        <dbReference type="Proteomes" id="UP000574067"/>
    </source>
</evidence>
<sequence>MSGFDSSPNTFSFHSAFAGIPVVIEYEVEVNEDHRGRDVEIIPTVCVINDKGVDLCEDAGYFHPDQLKTWLVEAEADYKSLGADDSEPEDYTVPWAASAAEDCWIAQRDHAHYSRAGV</sequence>
<gene>
    <name evidence="1" type="ORF">HHL10_18535</name>
</gene>
<accession>A0A848FCD2</accession>
<dbReference type="AlphaFoldDB" id="A0A848FCD2"/>
<protein>
    <recommendedName>
        <fullName evidence="3">Thioredoxin family protein</fullName>
    </recommendedName>
</protein>
<dbReference type="RefSeq" id="WP_169161888.1">
    <property type="nucleotide sequence ID" value="NZ_JABBFW010000014.1"/>
</dbReference>
<reference evidence="1 2" key="1">
    <citation type="submission" date="2020-04" db="EMBL/GenBank/DDBJ databases">
        <title>Azohydromonas sp. isolated from soil.</title>
        <authorList>
            <person name="Dahal R.H."/>
        </authorList>
    </citation>
    <scope>NUCLEOTIDE SEQUENCE [LARGE SCALE GENOMIC DNA]</scope>
    <source>
        <strain evidence="1 2">G-1-1-14</strain>
    </source>
</reference>